<organism evidence="6 7">
    <name type="scientific">SAR92 bacterium BACL26 MAG-121220-bin70</name>
    <dbReference type="NCBI Taxonomy" id="1655626"/>
    <lineage>
        <taxon>Bacteria</taxon>
        <taxon>Pseudomonadati</taxon>
        <taxon>Pseudomonadota</taxon>
        <taxon>Gammaproteobacteria</taxon>
        <taxon>Cellvibrionales</taxon>
        <taxon>Porticoccaceae</taxon>
        <taxon>SAR92 clade</taxon>
    </lineage>
</organism>
<keyword evidence="3 5" id="KW-1133">Transmembrane helix</keyword>
<feature type="transmembrane region" description="Helical" evidence="5">
    <location>
        <begin position="113"/>
        <end position="133"/>
    </location>
</feature>
<dbReference type="Proteomes" id="UP000051213">
    <property type="component" value="Unassembled WGS sequence"/>
</dbReference>
<dbReference type="Gene3D" id="1.20.1530.20">
    <property type="match status" value="1"/>
</dbReference>
<reference evidence="6 7" key="1">
    <citation type="submission" date="2015-10" db="EMBL/GenBank/DDBJ databases">
        <title>Metagenome-Assembled Genomes uncover a global brackish microbiome.</title>
        <authorList>
            <person name="Hugerth L.W."/>
            <person name="Larsson J."/>
            <person name="Alneberg J."/>
            <person name="Lindh M.V."/>
            <person name="Legrand C."/>
            <person name="Pinhassi J."/>
            <person name="Andersson A.F."/>
        </authorList>
    </citation>
    <scope>NUCLEOTIDE SEQUENCE [LARGE SCALE GENOMIC DNA]</scope>
    <source>
        <strain evidence="6">BACL26 MAG-121220-bin70</strain>
    </source>
</reference>
<gene>
    <name evidence="6" type="ORF">ABS24_09885</name>
</gene>
<feature type="transmembrane region" description="Helical" evidence="5">
    <location>
        <begin position="82"/>
        <end position="101"/>
    </location>
</feature>
<dbReference type="AlphaFoldDB" id="A0A0R2U100"/>
<evidence type="ECO:0000256" key="3">
    <source>
        <dbReference type="ARBA" id="ARBA00022989"/>
    </source>
</evidence>
<dbReference type="InterPro" id="IPR038770">
    <property type="entry name" value="Na+/solute_symporter_sf"/>
</dbReference>
<evidence type="ECO:0000256" key="1">
    <source>
        <dbReference type="ARBA" id="ARBA00004141"/>
    </source>
</evidence>
<evidence type="ECO:0000256" key="5">
    <source>
        <dbReference type="SAM" id="Phobius"/>
    </source>
</evidence>
<dbReference type="PANTHER" id="PTHR10361">
    <property type="entry name" value="SODIUM-BILE ACID COTRANSPORTER"/>
    <property type="match status" value="1"/>
</dbReference>
<comment type="subcellular location">
    <subcellularLocation>
        <location evidence="1">Membrane</location>
        <topology evidence="1">Multi-pass membrane protein</topology>
    </subcellularLocation>
</comment>
<feature type="transmembrane region" description="Helical" evidence="5">
    <location>
        <begin position="12"/>
        <end position="35"/>
    </location>
</feature>
<feature type="transmembrane region" description="Helical" evidence="5">
    <location>
        <begin position="211"/>
        <end position="231"/>
    </location>
</feature>
<evidence type="ECO:0000313" key="6">
    <source>
        <dbReference type="EMBL" id="KRO91171.1"/>
    </source>
</evidence>
<keyword evidence="4 5" id="KW-0472">Membrane</keyword>
<accession>A0A0R2U100</accession>
<dbReference type="InterPro" id="IPR004710">
    <property type="entry name" value="Bilac:Na_transpt"/>
</dbReference>
<feature type="transmembrane region" description="Helical" evidence="5">
    <location>
        <begin position="42"/>
        <end position="62"/>
    </location>
</feature>
<feature type="transmembrane region" description="Helical" evidence="5">
    <location>
        <begin position="180"/>
        <end position="199"/>
    </location>
</feature>
<sequence length="237" mass="25541">FGFISYTNLPPGMVIGIAIIAAIPGGAVSNIFTFLARGNVPLSISITALTSFACLVTTPLILEFLVADFMPADFSMPAGQVAIEIGFCLLVPLLLGMSFLKKYPQYAQPFSNFCVRGSLLGIAIIVLGSLGAGRINFSYTTSTDLVLLSMFILSLTIAGIFVTKTFSLRGPERTAIEMEVVVRNVNLGLLIKVSLFPTLAGQPNPLADMVLLSLLLYGGWQLIMGFVFIVWHRRLVD</sequence>
<evidence type="ECO:0000313" key="7">
    <source>
        <dbReference type="Proteomes" id="UP000051213"/>
    </source>
</evidence>
<dbReference type="GO" id="GO:0016020">
    <property type="term" value="C:membrane"/>
    <property type="evidence" value="ECO:0007669"/>
    <property type="project" value="UniProtKB-SubCell"/>
</dbReference>
<protein>
    <recommendedName>
        <fullName evidence="8">Bile acid:sodium symporter</fullName>
    </recommendedName>
</protein>
<dbReference type="Pfam" id="PF01758">
    <property type="entry name" value="SBF"/>
    <property type="match status" value="1"/>
</dbReference>
<comment type="caution">
    <text evidence="6">The sequence shown here is derived from an EMBL/GenBank/DDBJ whole genome shotgun (WGS) entry which is preliminary data.</text>
</comment>
<evidence type="ECO:0008006" key="8">
    <source>
        <dbReference type="Google" id="ProtNLM"/>
    </source>
</evidence>
<dbReference type="EMBL" id="LICA01000590">
    <property type="protein sequence ID" value="KRO91171.1"/>
    <property type="molecule type" value="Genomic_DNA"/>
</dbReference>
<evidence type="ECO:0000256" key="2">
    <source>
        <dbReference type="ARBA" id="ARBA00022692"/>
    </source>
</evidence>
<proteinExistence type="predicted"/>
<feature type="transmembrane region" description="Helical" evidence="5">
    <location>
        <begin position="145"/>
        <end position="168"/>
    </location>
</feature>
<dbReference type="PANTHER" id="PTHR10361:SF28">
    <property type="entry name" value="P3 PROTEIN-RELATED"/>
    <property type="match status" value="1"/>
</dbReference>
<name>A0A0R2U100_9GAMM</name>
<evidence type="ECO:0000256" key="4">
    <source>
        <dbReference type="ARBA" id="ARBA00023136"/>
    </source>
</evidence>
<keyword evidence="2 5" id="KW-0812">Transmembrane</keyword>
<feature type="non-terminal residue" evidence="6">
    <location>
        <position position="1"/>
    </location>
</feature>
<dbReference type="InterPro" id="IPR002657">
    <property type="entry name" value="BilAc:Na_symport/Acr3"/>
</dbReference>